<reference evidence="1 2" key="1">
    <citation type="submission" date="2019-11" db="EMBL/GenBank/DDBJ databases">
        <title>Pedobacter sp. HMF7056 Genome sequencing and assembly.</title>
        <authorList>
            <person name="Kang H."/>
            <person name="Kim H."/>
            <person name="Joh K."/>
        </authorList>
    </citation>
    <scope>NUCLEOTIDE SEQUENCE [LARGE SCALE GENOMIC DNA]</scope>
    <source>
        <strain evidence="1 2">HMF7056</strain>
    </source>
</reference>
<evidence type="ECO:0000313" key="1">
    <source>
        <dbReference type="EMBL" id="MXV15341.1"/>
    </source>
</evidence>
<dbReference type="RefSeq" id="WP_160906342.1">
    <property type="nucleotide sequence ID" value="NZ_WVHS01000002.1"/>
</dbReference>
<dbReference type="EMBL" id="WVHS01000002">
    <property type="protein sequence ID" value="MXV15341.1"/>
    <property type="molecule type" value="Genomic_DNA"/>
</dbReference>
<evidence type="ECO:0000313" key="2">
    <source>
        <dbReference type="Proteomes" id="UP000451233"/>
    </source>
</evidence>
<organism evidence="1 2">
    <name type="scientific">Hufsiella ginkgonis</name>
    <dbReference type="NCBI Taxonomy" id="2695274"/>
    <lineage>
        <taxon>Bacteria</taxon>
        <taxon>Pseudomonadati</taxon>
        <taxon>Bacteroidota</taxon>
        <taxon>Sphingobacteriia</taxon>
        <taxon>Sphingobacteriales</taxon>
        <taxon>Sphingobacteriaceae</taxon>
        <taxon>Hufsiella</taxon>
    </lineage>
</organism>
<comment type="caution">
    <text evidence="1">The sequence shown here is derived from an EMBL/GenBank/DDBJ whole genome shotgun (WGS) entry which is preliminary data.</text>
</comment>
<evidence type="ECO:0008006" key="3">
    <source>
        <dbReference type="Google" id="ProtNLM"/>
    </source>
</evidence>
<proteinExistence type="predicted"/>
<gene>
    <name evidence="1" type="ORF">GS398_08505</name>
</gene>
<keyword evidence="2" id="KW-1185">Reference proteome</keyword>
<dbReference type="Proteomes" id="UP000451233">
    <property type="component" value="Unassembled WGS sequence"/>
</dbReference>
<name>A0A7K1XWI7_9SPHI</name>
<accession>A0A7K1XWI7</accession>
<sequence>MRTILIPTDFKVSALNCVPALCERFGEEEVVLIYLHMIKLSDSISELLMLSRRSRETEAISDDFFFRCRELKAAHPTLKGLRVEFFYGSTLRMFRNFLEANQVDYILDVNDCSISRLHPESADLLTLAKRSELPAISAARPQPVQQAGRQLPEPLASIVFEEA</sequence>
<protein>
    <recommendedName>
        <fullName evidence="3">Universal stress protein</fullName>
    </recommendedName>
</protein>
<dbReference type="AlphaFoldDB" id="A0A7K1XWI7"/>